<keyword evidence="2" id="KW-1185">Reference proteome</keyword>
<organism evidence="1 2">
    <name type="scientific">Racocetra persica</name>
    <dbReference type="NCBI Taxonomy" id="160502"/>
    <lineage>
        <taxon>Eukaryota</taxon>
        <taxon>Fungi</taxon>
        <taxon>Fungi incertae sedis</taxon>
        <taxon>Mucoromycota</taxon>
        <taxon>Glomeromycotina</taxon>
        <taxon>Glomeromycetes</taxon>
        <taxon>Diversisporales</taxon>
        <taxon>Gigasporaceae</taxon>
        <taxon>Racocetra</taxon>
    </lineage>
</organism>
<evidence type="ECO:0000313" key="2">
    <source>
        <dbReference type="Proteomes" id="UP000789920"/>
    </source>
</evidence>
<name>A0ACA9S534_9GLOM</name>
<evidence type="ECO:0000313" key="1">
    <source>
        <dbReference type="EMBL" id="CAG8827567.1"/>
    </source>
</evidence>
<feature type="non-terminal residue" evidence="1">
    <location>
        <position position="1"/>
    </location>
</feature>
<dbReference type="Proteomes" id="UP000789920">
    <property type="component" value="Unassembled WGS sequence"/>
</dbReference>
<dbReference type="EMBL" id="CAJVQC010094039">
    <property type="protein sequence ID" value="CAG8827567.1"/>
    <property type="molecule type" value="Genomic_DNA"/>
</dbReference>
<gene>
    <name evidence="1" type="ORF">RPERSI_LOCUS27007</name>
</gene>
<reference evidence="1" key="1">
    <citation type="submission" date="2021-06" db="EMBL/GenBank/DDBJ databases">
        <authorList>
            <person name="Kallberg Y."/>
            <person name="Tangrot J."/>
            <person name="Rosling A."/>
        </authorList>
    </citation>
    <scope>NUCLEOTIDE SEQUENCE</scope>
    <source>
        <strain evidence="1">MA461A</strain>
    </source>
</reference>
<protein>
    <submittedName>
        <fullName evidence="1">34756_t:CDS:1</fullName>
    </submittedName>
</protein>
<sequence>SGESKETIKKTVEDYRLIITSVITLKSITRSSIRTPNIKVE</sequence>
<proteinExistence type="predicted"/>
<comment type="caution">
    <text evidence="1">The sequence shown here is derived from an EMBL/GenBank/DDBJ whole genome shotgun (WGS) entry which is preliminary data.</text>
</comment>
<accession>A0ACA9S534</accession>
<feature type="non-terminal residue" evidence="1">
    <location>
        <position position="41"/>
    </location>
</feature>